<dbReference type="CDD" id="cd02064">
    <property type="entry name" value="FAD_synthetase_N"/>
    <property type="match status" value="1"/>
</dbReference>
<comment type="function">
    <text evidence="1">Catalyzes the phosphorylation of riboflavin to FMN followed by the adenylation of FMN to FAD.</text>
</comment>
<keyword evidence="18" id="KW-1185">Reference proteome</keyword>
<dbReference type="GO" id="GO:0008531">
    <property type="term" value="F:riboflavin kinase activity"/>
    <property type="evidence" value="ECO:0007669"/>
    <property type="project" value="UniProtKB-UniRule"/>
</dbReference>
<dbReference type="SUPFAM" id="SSF52374">
    <property type="entry name" value="Nucleotidylyl transferase"/>
    <property type="match status" value="1"/>
</dbReference>
<protein>
    <recommendedName>
        <fullName evidence="15">Riboflavin biosynthesis protein</fullName>
    </recommendedName>
    <domain>
        <recommendedName>
            <fullName evidence="15">Riboflavin kinase</fullName>
            <ecNumber evidence="15">2.7.1.26</ecNumber>
        </recommendedName>
        <alternativeName>
            <fullName evidence="15">Flavokinase</fullName>
        </alternativeName>
    </domain>
    <domain>
        <recommendedName>
            <fullName evidence="15">FMN adenylyltransferase</fullName>
            <ecNumber evidence="15">2.7.7.2</ecNumber>
        </recommendedName>
        <alternativeName>
            <fullName evidence="15">FAD pyrophosphorylase</fullName>
        </alternativeName>
        <alternativeName>
            <fullName evidence="15">FAD synthase</fullName>
        </alternativeName>
    </domain>
</protein>
<dbReference type="Gene3D" id="2.40.30.30">
    <property type="entry name" value="Riboflavin kinase-like"/>
    <property type="match status" value="1"/>
</dbReference>
<evidence type="ECO:0000256" key="2">
    <source>
        <dbReference type="ARBA" id="ARBA00004726"/>
    </source>
</evidence>
<evidence type="ECO:0000259" key="16">
    <source>
        <dbReference type="SMART" id="SM00904"/>
    </source>
</evidence>
<dbReference type="EC" id="2.7.7.2" evidence="15"/>
<proteinExistence type="inferred from homology"/>
<dbReference type="OrthoDB" id="9803667at2"/>
<name>A0A1Z4VNW4_9GAMM</name>
<evidence type="ECO:0000313" key="17">
    <source>
        <dbReference type="EMBL" id="BAZ93307.1"/>
    </source>
</evidence>
<dbReference type="Pfam" id="PF06574">
    <property type="entry name" value="FAD_syn"/>
    <property type="match status" value="1"/>
</dbReference>
<dbReference type="RefSeq" id="WP_096365148.1">
    <property type="nucleotide sequence ID" value="NZ_AP018052.1"/>
</dbReference>
<dbReference type="SUPFAM" id="SSF82114">
    <property type="entry name" value="Riboflavin kinase-like"/>
    <property type="match status" value="1"/>
</dbReference>
<accession>A0A1Z4VNW4</accession>
<keyword evidence="10 15" id="KW-0274">FAD</keyword>
<keyword evidence="6 15" id="KW-0808">Transferase</keyword>
<evidence type="ECO:0000256" key="1">
    <source>
        <dbReference type="ARBA" id="ARBA00002121"/>
    </source>
</evidence>
<keyword evidence="8 15" id="KW-0547">Nucleotide-binding</keyword>
<dbReference type="InterPro" id="IPR023465">
    <property type="entry name" value="Riboflavin_kinase_dom_sf"/>
</dbReference>
<feature type="domain" description="Riboflavin kinase" evidence="16">
    <location>
        <begin position="183"/>
        <end position="307"/>
    </location>
</feature>
<dbReference type="PANTHER" id="PTHR22749:SF6">
    <property type="entry name" value="RIBOFLAVIN KINASE"/>
    <property type="match status" value="1"/>
</dbReference>
<dbReference type="NCBIfam" id="NF004163">
    <property type="entry name" value="PRK05627.1-6"/>
    <property type="match status" value="1"/>
</dbReference>
<comment type="pathway">
    <text evidence="2 15">Cofactor biosynthesis; FAD biosynthesis; FAD from FMN: step 1/1.</text>
</comment>
<dbReference type="EC" id="2.7.1.26" evidence="15"/>
<sequence length="309" mass="34790">MRLIRGLHNLTRMESGCAATIGNFDGVHLGHQAVLGQLAERAAGLGLPTVVVTFEPQPQEYFAPEAAPPRLTRLREKLAALQRYSVDQVMCLRFNPALAALTAEQFVQQILIDGLNVKYLVVGDDFRFGRGREGDFTYLQQAGERHGFQVAHMHTFEIDGARVSSTRIRQALEVGEMQQAERLLGRPYRMLGRVAHGDKRGRTIGFPTANVFLHRHRTPVQGVFAVEVFGLDPEPVQGVANVGTRPTVDGTRSLLEINLFDFDQQIYGRYVGVDFLHKLRPEYRFESFDALKEQIARDVVEAKDFFARR</sequence>
<evidence type="ECO:0000256" key="5">
    <source>
        <dbReference type="ARBA" id="ARBA00022643"/>
    </source>
</evidence>
<dbReference type="AlphaFoldDB" id="A0A1Z4VNW4"/>
<dbReference type="InterPro" id="IPR014729">
    <property type="entry name" value="Rossmann-like_a/b/a_fold"/>
</dbReference>
<dbReference type="Proteomes" id="UP000218765">
    <property type="component" value="Chromosome"/>
</dbReference>
<evidence type="ECO:0000256" key="7">
    <source>
        <dbReference type="ARBA" id="ARBA00022695"/>
    </source>
</evidence>
<dbReference type="Pfam" id="PF01687">
    <property type="entry name" value="Flavokinase"/>
    <property type="match status" value="1"/>
</dbReference>
<comment type="catalytic activity">
    <reaction evidence="14 15">
        <text>FMN + ATP + H(+) = FAD + diphosphate</text>
        <dbReference type="Rhea" id="RHEA:17237"/>
        <dbReference type="ChEBI" id="CHEBI:15378"/>
        <dbReference type="ChEBI" id="CHEBI:30616"/>
        <dbReference type="ChEBI" id="CHEBI:33019"/>
        <dbReference type="ChEBI" id="CHEBI:57692"/>
        <dbReference type="ChEBI" id="CHEBI:58210"/>
        <dbReference type="EC" id="2.7.7.2"/>
    </reaction>
</comment>
<dbReference type="GO" id="GO:0003919">
    <property type="term" value="F:FMN adenylyltransferase activity"/>
    <property type="evidence" value="ECO:0007669"/>
    <property type="project" value="UniProtKB-UniRule"/>
</dbReference>
<dbReference type="NCBIfam" id="NF004162">
    <property type="entry name" value="PRK05627.1-5"/>
    <property type="match status" value="1"/>
</dbReference>
<dbReference type="UniPathway" id="UPA00277">
    <property type="reaction ID" value="UER00407"/>
</dbReference>
<keyword evidence="7 15" id="KW-0548">Nucleotidyltransferase</keyword>
<evidence type="ECO:0000256" key="15">
    <source>
        <dbReference type="PIRNR" id="PIRNR004491"/>
    </source>
</evidence>
<dbReference type="EMBL" id="AP018052">
    <property type="protein sequence ID" value="BAZ93307.1"/>
    <property type="molecule type" value="Genomic_DNA"/>
</dbReference>
<dbReference type="PANTHER" id="PTHR22749">
    <property type="entry name" value="RIBOFLAVIN KINASE/FMN ADENYLYLTRANSFERASE"/>
    <property type="match status" value="1"/>
</dbReference>
<evidence type="ECO:0000256" key="12">
    <source>
        <dbReference type="ARBA" id="ARBA00023268"/>
    </source>
</evidence>
<gene>
    <name evidence="17" type="ORF">FOKN1_0906</name>
</gene>
<dbReference type="NCBIfam" id="TIGR00083">
    <property type="entry name" value="ribF"/>
    <property type="match status" value="1"/>
</dbReference>
<evidence type="ECO:0000256" key="3">
    <source>
        <dbReference type="ARBA" id="ARBA00005201"/>
    </source>
</evidence>
<dbReference type="GO" id="GO:0006747">
    <property type="term" value="P:FAD biosynthetic process"/>
    <property type="evidence" value="ECO:0007669"/>
    <property type="project" value="UniProtKB-UniRule"/>
</dbReference>
<dbReference type="PIRSF" id="PIRSF004491">
    <property type="entry name" value="FAD_Synth"/>
    <property type="match status" value="1"/>
</dbReference>
<evidence type="ECO:0000256" key="4">
    <source>
        <dbReference type="ARBA" id="ARBA00022630"/>
    </source>
</evidence>
<keyword evidence="11 15" id="KW-0067">ATP-binding</keyword>
<evidence type="ECO:0000256" key="10">
    <source>
        <dbReference type="ARBA" id="ARBA00022827"/>
    </source>
</evidence>
<dbReference type="FunFam" id="3.40.50.620:FF:000021">
    <property type="entry name" value="Riboflavin biosynthesis protein"/>
    <property type="match status" value="1"/>
</dbReference>
<evidence type="ECO:0000256" key="6">
    <source>
        <dbReference type="ARBA" id="ARBA00022679"/>
    </source>
</evidence>
<keyword evidence="4 15" id="KW-0285">Flavoprotein</keyword>
<dbReference type="NCBIfam" id="NF004159">
    <property type="entry name" value="PRK05627.1-2"/>
    <property type="match status" value="1"/>
</dbReference>
<dbReference type="KEGG" id="ttc:FOKN1_0906"/>
<dbReference type="Gene3D" id="3.40.50.620">
    <property type="entry name" value="HUPs"/>
    <property type="match status" value="1"/>
</dbReference>
<comment type="pathway">
    <text evidence="3 15">Cofactor biosynthesis; FMN biosynthesis; FMN from riboflavin (ATP route): step 1/1.</text>
</comment>
<evidence type="ECO:0000256" key="9">
    <source>
        <dbReference type="ARBA" id="ARBA00022777"/>
    </source>
</evidence>
<dbReference type="NCBIfam" id="NF004160">
    <property type="entry name" value="PRK05627.1-3"/>
    <property type="match status" value="1"/>
</dbReference>
<keyword evidence="12" id="KW-0511">Multifunctional enzyme</keyword>
<dbReference type="InterPro" id="IPR015864">
    <property type="entry name" value="FAD_synthase"/>
</dbReference>
<reference evidence="17 18" key="1">
    <citation type="submission" date="2017-05" db="EMBL/GenBank/DDBJ databases">
        <title>Thiocyanate degradation by Thiohalobacter thiocyanaticus FOKN1.</title>
        <authorList>
            <person name="Oshiki M."/>
            <person name="Fukushima T."/>
            <person name="Kawano S."/>
            <person name="Nakagawa J."/>
        </authorList>
    </citation>
    <scope>NUCLEOTIDE SEQUENCE [LARGE SCALE GENOMIC DNA]</scope>
    <source>
        <strain evidence="17 18">FOKN1</strain>
    </source>
</reference>
<organism evidence="17 18">
    <name type="scientific">Thiohalobacter thiocyanaticus</name>
    <dbReference type="NCBI Taxonomy" id="585455"/>
    <lineage>
        <taxon>Bacteria</taxon>
        <taxon>Pseudomonadati</taxon>
        <taxon>Pseudomonadota</taxon>
        <taxon>Gammaproteobacteria</taxon>
        <taxon>Thiohalobacterales</taxon>
        <taxon>Thiohalobacteraceae</taxon>
        <taxon>Thiohalobacter</taxon>
    </lineage>
</organism>
<dbReference type="UniPathway" id="UPA00276">
    <property type="reaction ID" value="UER00406"/>
</dbReference>
<dbReference type="SMART" id="SM00904">
    <property type="entry name" value="Flavokinase"/>
    <property type="match status" value="1"/>
</dbReference>
<dbReference type="GO" id="GO:0005524">
    <property type="term" value="F:ATP binding"/>
    <property type="evidence" value="ECO:0007669"/>
    <property type="project" value="UniProtKB-UniRule"/>
</dbReference>
<evidence type="ECO:0000256" key="13">
    <source>
        <dbReference type="ARBA" id="ARBA00047880"/>
    </source>
</evidence>
<comment type="similarity">
    <text evidence="15">Belongs to the ribF family.</text>
</comment>
<dbReference type="InterPro" id="IPR023468">
    <property type="entry name" value="Riboflavin_kinase"/>
</dbReference>
<evidence type="ECO:0000313" key="18">
    <source>
        <dbReference type="Proteomes" id="UP000218765"/>
    </source>
</evidence>
<keyword evidence="9 15" id="KW-0418">Kinase</keyword>
<dbReference type="GO" id="GO:0009231">
    <property type="term" value="P:riboflavin biosynthetic process"/>
    <property type="evidence" value="ECO:0007669"/>
    <property type="project" value="InterPro"/>
</dbReference>
<dbReference type="InterPro" id="IPR002606">
    <property type="entry name" value="Riboflavin_kinase_bac"/>
</dbReference>
<dbReference type="GO" id="GO:0009398">
    <property type="term" value="P:FMN biosynthetic process"/>
    <property type="evidence" value="ECO:0007669"/>
    <property type="project" value="UniProtKB-UniRule"/>
</dbReference>
<dbReference type="InterPro" id="IPR015865">
    <property type="entry name" value="Riboflavin_kinase_bac/euk"/>
</dbReference>
<evidence type="ECO:0000256" key="11">
    <source>
        <dbReference type="ARBA" id="ARBA00022840"/>
    </source>
</evidence>
<evidence type="ECO:0000256" key="14">
    <source>
        <dbReference type="ARBA" id="ARBA00049494"/>
    </source>
</evidence>
<evidence type="ECO:0000256" key="8">
    <source>
        <dbReference type="ARBA" id="ARBA00022741"/>
    </source>
</evidence>
<keyword evidence="5 15" id="KW-0288">FMN</keyword>
<comment type="catalytic activity">
    <reaction evidence="13 15">
        <text>riboflavin + ATP = FMN + ADP + H(+)</text>
        <dbReference type="Rhea" id="RHEA:14357"/>
        <dbReference type="ChEBI" id="CHEBI:15378"/>
        <dbReference type="ChEBI" id="CHEBI:30616"/>
        <dbReference type="ChEBI" id="CHEBI:57986"/>
        <dbReference type="ChEBI" id="CHEBI:58210"/>
        <dbReference type="ChEBI" id="CHEBI:456216"/>
        <dbReference type="EC" id="2.7.1.26"/>
    </reaction>
</comment>